<evidence type="ECO:0000256" key="8">
    <source>
        <dbReference type="ARBA" id="ARBA00023180"/>
    </source>
</evidence>
<dbReference type="CDD" id="cd00146">
    <property type="entry name" value="PKD"/>
    <property type="match status" value="4"/>
</dbReference>
<dbReference type="InterPro" id="IPR036392">
    <property type="entry name" value="PLAT/LH2_dom_sf"/>
</dbReference>
<dbReference type="GO" id="GO:0005261">
    <property type="term" value="F:monoatomic cation channel activity"/>
    <property type="evidence" value="ECO:0007669"/>
    <property type="project" value="TreeGrafter"/>
</dbReference>
<feature type="domain" description="PKD" evidence="13">
    <location>
        <begin position="562"/>
        <end position="628"/>
    </location>
</feature>
<keyword evidence="4" id="KW-0677">Repeat</keyword>
<dbReference type="PROSITE" id="PS50095">
    <property type="entry name" value="PLAT"/>
    <property type="match status" value="1"/>
</dbReference>
<protein>
    <submittedName>
        <fullName evidence="19">Uncharacterized protein LOC106163484</fullName>
    </submittedName>
</protein>
<feature type="transmembrane region" description="Helical" evidence="11">
    <location>
        <begin position="2815"/>
        <end position="2837"/>
    </location>
</feature>
<dbReference type="InterPro" id="IPR000434">
    <property type="entry name" value="PC1"/>
</dbReference>
<feature type="domain" description="GAIN-B" evidence="15">
    <location>
        <begin position="2272"/>
        <end position="2432"/>
    </location>
</feature>
<dbReference type="KEGG" id="lak:106163484"/>
<evidence type="ECO:0000259" key="13">
    <source>
        <dbReference type="PROSITE" id="PS50093"/>
    </source>
</evidence>
<dbReference type="InterPro" id="IPR014010">
    <property type="entry name" value="REJ_dom"/>
</dbReference>
<dbReference type="Gene3D" id="2.60.120.260">
    <property type="entry name" value="Galactose-binding domain-like"/>
    <property type="match status" value="1"/>
</dbReference>
<dbReference type="InterPro" id="IPR000203">
    <property type="entry name" value="GPS"/>
</dbReference>
<dbReference type="FunFam" id="2.60.60.20:FF:000016">
    <property type="entry name" value="Polycystin family receptor for egg jelly"/>
    <property type="match status" value="1"/>
</dbReference>
<dbReference type="Pfam" id="PF02010">
    <property type="entry name" value="REJ"/>
    <property type="match status" value="1"/>
</dbReference>
<evidence type="ECO:0000256" key="6">
    <source>
        <dbReference type="ARBA" id="ARBA00023136"/>
    </source>
</evidence>
<feature type="transmembrane region" description="Helical" evidence="11">
    <location>
        <begin position="2696"/>
        <end position="2719"/>
    </location>
</feature>
<comment type="caution">
    <text evidence="9">Lacks conserved residue(s) required for the propagation of feature annotation.</text>
</comment>
<evidence type="ECO:0000256" key="7">
    <source>
        <dbReference type="ARBA" id="ARBA00023157"/>
    </source>
</evidence>
<evidence type="ECO:0000256" key="10">
    <source>
        <dbReference type="SAM" id="MobiDB-lite"/>
    </source>
</evidence>
<dbReference type="Gene3D" id="2.60.60.20">
    <property type="entry name" value="PLAT/LH2 domain"/>
    <property type="match status" value="1"/>
</dbReference>
<dbReference type="InterPro" id="IPR002859">
    <property type="entry name" value="PKD/REJ-like"/>
</dbReference>
<feature type="domain" description="F5/8 type C" evidence="12">
    <location>
        <begin position="98"/>
        <end position="193"/>
    </location>
</feature>
<keyword evidence="3 11" id="KW-0812">Transmembrane</keyword>
<dbReference type="PROSITE" id="PS51111">
    <property type="entry name" value="REJ"/>
    <property type="match status" value="1"/>
</dbReference>
<dbReference type="Proteomes" id="UP000085678">
    <property type="component" value="Unplaced"/>
</dbReference>
<dbReference type="Gene3D" id="2.60.220.50">
    <property type="match status" value="1"/>
</dbReference>
<dbReference type="CDD" id="cd01752">
    <property type="entry name" value="PLAT_polycystin"/>
    <property type="match status" value="1"/>
</dbReference>
<dbReference type="PROSITE" id="PS50221">
    <property type="entry name" value="GAIN_B"/>
    <property type="match status" value="1"/>
</dbReference>
<evidence type="ECO:0000259" key="16">
    <source>
        <dbReference type="PROSITE" id="PS50948"/>
    </source>
</evidence>
<dbReference type="InterPro" id="IPR035986">
    <property type="entry name" value="PKD_dom_sf"/>
</dbReference>
<evidence type="ECO:0000259" key="15">
    <source>
        <dbReference type="PROSITE" id="PS50221"/>
    </source>
</evidence>
<evidence type="ECO:0000259" key="12">
    <source>
        <dbReference type="PROSITE" id="PS50022"/>
    </source>
</evidence>
<evidence type="ECO:0000313" key="19">
    <source>
        <dbReference type="RefSeq" id="XP_023932840.1"/>
    </source>
</evidence>
<dbReference type="SMART" id="SM00303">
    <property type="entry name" value="GPS"/>
    <property type="match status" value="1"/>
</dbReference>
<dbReference type="OrthoDB" id="2121937at2759"/>
<feature type="region of interest" description="Disordered" evidence="10">
    <location>
        <begin position="2051"/>
        <end position="2073"/>
    </location>
</feature>
<dbReference type="PROSITE" id="PS50093">
    <property type="entry name" value="PKD"/>
    <property type="match status" value="3"/>
</dbReference>
<comment type="similarity">
    <text evidence="2">Belongs to the polycystin family.</text>
</comment>
<dbReference type="InterPro" id="IPR001024">
    <property type="entry name" value="PLAT/LH2_dom"/>
</dbReference>
<dbReference type="InterPro" id="IPR022409">
    <property type="entry name" value="PKD/Chitinase_dom"/>
</dbReference>
<dbReference type="InParanoid" id="A0A2R2MRG8"/>
<keyword evidence="7" id="KW-1015">Disulfide bond</keyword>
<dbReference type="InterPro" id="IPR046338">
    <property type="entry name" value="GAIN_dom_sf"/>
</dbReference>
<dbReference type="PANTHER" id="PTHR46730:SF1">
    <property type="entry name" value="PLAT DOMAIN-CONTAINING PROTEIN"/>
    <property type="match status" value="1"/>
</dbReference>
<dbReference type="Pfam" id="PF01477">
    <property type="entry name" value="PLAT"/>
    <property type="match status" value="1"/>
</dbReference>
<proteinExistence type="inferred from homology"/>
<dbReference type="Pfam" id="PF00754">
    <property type="entry name" value="F5_F8_type_C"/>
    <property type="match status" value="1"/>
</dbReference>
<dbReference type="InterPro" id="IPR000601">
    <property type="entry name" value="PKD_dom"/>
</dbReference>
<feature type="region of interest" description="Disordered" evidence="10">
    <location>
        <begin position="2724"/>
        <end position="2745"/>
    </location>
</feature>
<dbReference type="SMART" id="SM00308">
    <property type="entry name" value="LH2"/>
    <property type="match status" value="1"/>
</dbReference>
<keyword evidence="6 11" id="KW-0472">Membrane</keyword>
<keyword evidence="5 11" id="KW-1133">Transmembrane helix</keyword>
<name>A0A2R2MRG8_LINAN</name>
<evidence type="ECO:0000256" key="5">
    <source>
        <dbReference type="ARBA" id="ARBA00022989"/>
    </source>
</evidence>
<feature type="domain" description="PKD" evidence="13">
    <location>
        <begin position="1233"/>
        <end position="1304"/>
    </location>
</feature>
<dbReference type="InterPro" id="IPR000421">
    <property type="entry name" value="FA58C"/>
</dbReference>
<evidence type="ECO:0000256" key="1">
    <source>
        <dbReference type="ARBA" id="ARBA00004141"/>
    </source>
</evidence>
<feature type="region of interest" description="Disordered" evidence="10">
    <location>
        <begin position="1938"/>
        <end position="1959"/>
    </location>
</feature>
<dbReference type="GO" id="GO:0005886">
    <property type="term" value="C:plasma membrane"/>
    <property type="evidence" value="ECO:0007669"/>
    <property type="project" value="TreeGrafter"/>
</dbReference>
<organism evidence="18 19">
    <name type="scientific">Lingula anatina</name>
    <name type="common">Brachiopod</name>
    <name type="synonym">Lingula unguis</name>
    <dbReference type="NCBI Taxonomy" id="7574"/>
    <lineage>
        <taxon>Eukaryota</taxon>
        <taxon>Metazoa</taxon>
        <taxon>Spiralia</taxon>
        <taxon>Lophotrochozoa</taxon>
        <taxon>Brachiopoda</taxon>
        <taxon>Linguliformea</taxon>
        <taxon>Lingulata</taxon>
        <taxon>Lingulida</taxon>
        <taxon>Linguloidea</taxon>
        <taxon>Lingulidae</taxon>
        <taxon>Lingula</taxon>
    </lineage>
</organism>
<feature type="transmembrane region" description="Helical" evidence="11">
    <location>
        <begin position="2857"/>
        <end position="2883"/>
    </location>
</feature>
<dbReference type="STRING" id="7574.A0A2R2MRG8"/>
<dbReference type="Gene3D" id="2.60.40.10">
    <property type="entry name" value="Immunoglobulins"/>
    <property type="match status" value="3"/>
</dbReference>
<dbReference type="SMART" id="SM00089">
    <property type="entry name" value="PKD"/>
    <property type="match status" value="5"/>
</dbReference>
<keyword evidence="18" id="KW-1185">Reference proteome</keyword>
<evidence type="ECO:0000256" key="4">
    <source>
        <dbReference type="ARBA" id="ARBA00022737"/>
    </source>
</evidence>
<dbReference type="PROSITE" id="PS50022">
    <property type="entry name" value="FA58C_3"/>
    <property type="match status" value="1"/>
</dbReference>
<dbReference type="GO" id="GO:0005929">
    <property type="term" value="C:cilium"/>
    <property type="evidence" value="ECO:0007669"/>
    <property type="project" value="UniProtKB-ARBA"/>
</dbReference>
<dbReference type="PRINTS" id="PR00500">
    <property type="entry name" value="POLYCYSTIN1"/>
</dbReference>
<feature type="transmembrane region" description="Helical" evidence="11">
    <location>
        <begin position="2945"/>
        <end position="2966"/>
    </location>
</feature>
<dbReference type="InterPro" id="IPR042060">
    <property type="entry name" value="PLAT_polycystin1"/>
</dbReference>
<evidence type="ECO:0000259" key="17">
    <source>
        <dbReference type="PROSITE" id="PS51111"/>
    </source>
</evidence>
<gene>
    <name evidence="19" type="primary">LOC106163484</name>
</gene>
<evidence type="ECO:0000256" key="11">
    <source>
        <dbReference type="SAM" id="Phobius"/>
    </source>
</evidence>
<dbReference type="SUPFAM" id="SSF49785">
    <property type="entry name" value="Galactose-binding domain-like"/>
    <property type="match status" value="1"/>
</dbReference>
<feature type="domain" description="REJ" evidence="17">
    <location>
        <begin position="1408"/>
        <end position="1835"/>
    </location>
</feature>
<reference evidence="19" key="1">
    <citation type="submission" date="2025-08" db="UniProtKB">
        <authorList>
            <consortium name="RefSeq"/>
        </authorList>
    </citation>
    <scope>IDENTIFICATION</scope>
    <source>
        <tissue evidence="19">Gonads</tissue>
    </source>
</reference>
<keyword evidence="8" id="KW-0325">Glycoprotein</keyword>
<accession>A0A2R2MRG8</accession>
<evidence type="ECO:0000256" key="3">
    <source>
        <dbReference type="ARBA" id="ARBA00022692"/>
    </source>
</evidence>
<evidence type="ECO:0000259" key="14">
    <source>
        <dbReference type="PROSITE" id="PS50095"/>
    </source>
</evidence>
<feature type="transmembrane region" description="Helical" evidence="11">
    <location>
        <begin position="2656"/>
        <end position="2676"/>
    </location>
</feature>
<feature type="domain" description="PLAT" evidence="14">
    <location>
        <begin position="2493"/>
        <end position="2610"/>
    </location>
</feature>
<evidence type="ECO:0000256" key="2">
    <source>
        <dbReference type="ARBA" id="ARBA00007200"/>
    </source>
</evidence>
<dbReference type="InterPro" id="IPR013783">
    <property type="entry name" value="Ig-like_fold"/>
</dbReference>
<dbReference type="InterPro" id="IPR008979">
    <property type="entry name" value="Galactose-bd-like_sf"/>
</dbReference>
<dbReference type="PROSITE" id="PS50948">
    <property type="entry name" value="PAN"/>
    <property type="match status" value="1"/>
</dbReference>
<dbReference type="GO" id="GO:0006816">
    <property type="term" value="P:calcium ion transport"/>
    <property type="evidence" value="ECO:0007669"/>
    <property type="project" value="TreeGrafter"/>
</dbReference>
<comment type="subcellular location">
    <subcellularLocation>
        <location evidence="1">Membrane</location>
        <topology evidence="1">Multi-pass membrane protein</topology>
    </subcellularLocation>
</comment>
<dbReference type="SUPFAM" id="SSF49723">
    <property type="entry name" value="Lipase/lipooxygenase domain (PLAT/LH2 domain)"/>
    <property type="match status" value="1"/>
</dbReference>
<dbReference type="Pfam" id="PF01825">
    <property type="entry name" value="GPS"/>
    <property type="match status" value="1"/>
</dbReference>
<dbReference type="InterPro" id="IPR003609">
    <property type="entry name" value="Pan_app"/>
</dbReference>
<dbReference type="PANTHER" id="PTHR46730">
    <property type="entry name" value="POLYCYSTIN-1"/>
    <property type="match status" value="1"/>
</dbReference>
<dbReference type="InterPro" id="IPR057244">
    <property type="entry name" value="GAIN_B"/>
</dbReference>
<feature type="transmembrane region" description="Helical" evidence="11">
    <location>
        <begin position="2449"/>
        <end position="2468"/>
    </location>
</feature>
<feature type="compositionally biased region" description="Polar residues" evidence="10">
    <location>
        <begin position="2055"/>
        <end position="2065"/>
    </location>
</feature>
<feature type="domain" description="Apple" evidence="16">
    <location>
        <begin position="1"/>
        <end position="52"/>
    </location>
</feature>
<dbReference type="GeneID" id="106163484"/>
<sequence>MDDCARQCLLQNCSSIEWTSSSDSCLMNSLNLYDEPSAMRQDPNVVLLNLNKDYCVDDMMLTVEKEQIDGLNTSGGVTMGLLDTDHAFLLAMTSVPEMQINLRARSAIRALVTQGERGTTNWLTSYTLEHSEDGIVWEKVTDNNGTEIEFEGNTDAETKVINRLPTIVLTRHLRIIAVNWTGAPAFRLGIQSCEAITMRYQLNYTFPALGVYNVQMNCSNVLTENQSVSADVFVPVESKITSFEWLEVGPVTFGENATIRVRADSGNNVVIKGTLNETVLTAGFYNDTSQEGTLLLKADDYKTIGHYQLLVVMDNFVSDPVENLTELWVDYRIENLTVQTTEYSVATGSEVNVTVSVGQGSRLQIQTGVALQSYMEYFEMLTANDTITYIFNLSDVGIITIPVHVSNPVSEALRNVSFKVQRPVSNMEFSALQNIHPIYPNADATITFSVACNVDDVLLPTNASAEFDFGDNKTATETLTSFVDNTFLVSVMNSTNAWLYSHNYSTKGTYITTLNVSNDINNMFLLTEVVIEEYIIGLSIGVNSRHARVNELVSLNGTIDWGSDHVYNWNLENGIPEGMYTTNSTASSSIFHRFRMPGVYNISLTASNQVNQMTVFDSIIVQHPIQNLSISGRKFSLRPIPEGKVNATFALQVEAPLPTDAIFEVEFGDDTPPITMRYQLNYTFPALGVYNVQMNCSNVLTENQSVSADAYVPVESKITSFEWLEVGPVTFGENATIRVRADSGNNVVIKGTLNETVLTAGFYNDTSQEGTLLLKADDYKTIGHYQLLMVMDNFVSDPVENLTELWVDYRIENLTVQTTEYSVATGSEVNVTVSVGQGSRLQIQTGVALQSYMEYFEMLTANDTITYIFNLSDVGIITIPVHVSNPVSEVLRNVSFKVQRPVSNMEFSALQNIHPIYPNADATVTFSVACNVDDMLLPTNASAEFDFGDNKTATETLTSFVDNTFLVSVMNSTNAWLYSHNYSSKGTYITTFNVSNDINNMFLLTEVVIEEYIIGLSIGVNSRHARVNKLVSLNGTIDWGSDHVYNWNLENGIPEGMYTTNSTASSSIFHRFRMPGVYNISLTASNQVNQMTVFDSIIVQHPIQNLSISGRKFSLRPIPEGKVNATFALQVEAPLPTDAIFVVEFGDGTPSQPATGLLCNFSSADKCLEVSHIFTQPGDFTVTVFAWNLVSNVTAHFNHSVFDKISGLHKVLFYGNDSSGGHGDSHIYFPSHEPITFVSNQTSGTDLTYFWDFDDGSVHSTTVNEVIHVYSEPKEYAVTLNASNPMDSEVITKHIVIQRAVNMVELNETGPHATNESYKFFIWTDTMPTNASYCVFFDVPRLQWQKRCFGNVDHCSRACGDYPYSGDVSNGFTNSFRSVGKFTVNATVSNMVSTKSTSTMFIVTKGPCAIPKVDIKEPNQCLDLCDGQKRKVFYRSNPVIISSSVRLNCTSSPTANYIWGVNWYNTSIEQWQDMSRLFSNLSIAFNSTYLNRLEIPKNVLLYGIYNFTLNVSMVNEINLWQMDSVLVALNATPMSVIGGGSYTRLEYGANYTMNPLQYLRDPDNPISAEDNSLVSIDWFCEVPCRDSPGKCGCFQEGKQGDNPGKLPTPWVPKEGRDGDVINYNVVNFTMTIVSVLLYQENGTHSFWAVVKKVDPLTGFTRNSPNITMDVFLTQGDPPETTIECATNCMEKVNPFSKFSLRSVIAGFVKGVLYNYEWNMHDKLSNQSLVENLHNSWDRGEWRSKTATGLDSANLAINKDTFEGRYQEYFIISLKAYRRSSGPANFGMATYVILINEPPVAGNCTVSPNNGTSLQTKFSIKCQGFSDKDAPLSYEFGQRLSSGVVWFDQNVLPSTNKGVWLSPGRQEDDFKTSIVVRVKDHIQTHIDVDFQVKVELPDMEPTEFDNFLSGEEGIIAQSKKAKDIQAMIQISFAATSILDKNEDESGGGDSSGSPSQSRKLKEDIIEGLTSIDPAPNVQSARQFSQALGKVTNKREDCSDKIQEDSNQALSKVVDIVSDQAGDKDVDGDSLDLCAYEMFSTIGNLFDATSGIEGTNEHATTPANSGQSDDSSSNNRAKYFSEQLEQNLDKLSDAILKKKVSGETASNFTTPKLSVTLYKSFTTGLDNATFRTGGCGSFKIGSMEGIFKNGNSTPYFVQGKALFQEHNTRNWAEGSDGIKSNVLALDFKDEDGIRVVVSDRPEEIEVWIKQKGDNASVNEVHGNTSRLDDPMGVHIIPIPQYAAVFLKIRRAENGNISGNSTNATSEDPMEPLKFILYVKKGSKPTEESHDWNCTVVTSLMLDDITDECGQKDKLSLDTCFFDHHTLNISSTESLYVSLRSYGSNETGNGTSADIASEEVLDLLNSSDLFNTSVSAHYTMEVFTTTCVYFDPEADKWSASGCRVGQLSSIQATQCFCNHLTSFAATFFVPMNTFDPAKSVFSNINYLNDNPLVFTFCISAVAVYIVLVIWARKADKMDVLKTGVLPLPDNEPHHTYGYEVTVWTGHRRGAGTTAHVSFILTGDQNETDPRTFHCVHRKILKRESIDSFLMTTSKPLGKLSHLRIWHDNHGNSPSWYFSRMLVEDLQSNEKYYFICNRWLAVEEDDGMVDRIIPVAGRVELVSFDHLFWTKTRRNLYDGHIWISVVNRPPRSRFTRVQRLTCCVSLLFCTMATNIMFYGQEDKVEKPEVIRLGPVTVTLQSIYIGVVSSLIVFPINLIIVSFFRYSGPRTPKKRPSVSESNLDLQENQHDNQDAENIQELQQQANCLGNDDGEKGERPLTTTPVGSSQINVVAPLSPKYPPRSPLVQGSEKKEKKKFHFPWWVIFIAYGLSFASVGGSLYYCTEIAFTFGPEKSKDWLVSLIVGLVESVLMLQPVKVIILAMVYAIIIKKPDKDEDEDNPELKDDEEYIKVPPLSTDTTSKRRAPLPPDEGALLEARLLRFKEMKMHAVIREIVLYMVYLFLLMMCAYGNQDPVYYHLKNSCENTFVRSNYPEDLKFSMEKVVDRKSFWVWTDKILLPALYERQWYNGQIDPGKFVADRQNFLVGTARLRQVRIKPGMWIVISCD</sequence>
<dbReference type="SUPFAM" id="SSF49299">
    <property type="entry name" value="PKD domain"/>
    <property type="match status" value="6"/>
</dbReference>
<evidence type="ECO:0000256" key="9">
    <source>
        <dbReference type="PROSITE-ProRule" id="PRU00152"/>
    </source>
</evidence>
<feature type="domain" description="PKD" evidence="13">
    <location>
        <begin position="1040"/>
        <end position="1106"/>
    </location>
</feature>
<dbReference type="RefSeq" id="XP_023932840.1">
    <property type="nucleotide sequence ID" value="XM_024077072.1"/>
</dbReference>
<dbReference type="Pfam" id="PF00801">
    <property type="entry name" value="PKD"/>
    <property type="match status" value="4"/>
</dbReference>
<evidence type="ECO:0000313" key="18">
    <source>
        <dbReference type="Proteomes" id="UP000085678"/>
    </source>
</evidence>